<accession>A0A918B4M8</accession>
<sequence length="298" mass="30613">MDITDTPGTAPAESTGGAAARRLWTLVEPVHAVLYFAPECRDAFEAAGLRGFWRGYFAGRAAPLGAVGAEVVTAAFFSFAPRTAARAVPAVWGTVPPGEALRVRREGARAALARLLAGRGREVERAAGLLAGRLAGLDCAGRPLAAANAALPVPQDDPLDLLWHAATVLREHRGDGHVAALVAADLDGCEALALRAGTDLPRAELQPYRGWTDEEWAAAVARLAARGLLAPDGTATEAGRRLRTRVEAATDAAASRPWAGDPAGTEAVAAALAPLAAGCARALRFPNPIGVPGGGGPR</sequence>
<keyword evidence="2" id="KW-1185">Reference proteome</keyword>
<protein>
    <recommendedName>
        <fullName evidence="3">SalK</fullName>
    </recommendedName>
</protein>
<evidence type="ECO:0000313" key="2">
    <source>
        <dbReference type="Proteomes" id="UP000654123"/>
    </source>
</evidence>
<reference evidence="1" key="1">
    <citation type="journal article" date="2014" name="Int. J. Syst. Evol. Microbiol.">
        <title>Complete genome sequence of Corynebacterium casei LMG S-19264T (=DSM 44701T), isolated from a smear-ripened cheese.</title>
        <authorList>
            <consortium name="US DOE Joint Genome Institute (JGI-PGF)"/>
            <person name="Walter F."/>
            <person name="Albersmeier A."/>
            <person name="Kalinowski J."/>
            <person name="Ruckert C."/>
        </authorList>
    </citation>
    <scope>NUCLEOTIDE SEQUENCE</scope>
    <source>
        <strain evidence="1">JCM 4335</strain>
    </source>
</reference>
<evidence type="ECO:0000313" key="1">
    <source>
        <dbReference type="EMBL" id="GGQ25579.1"/>
    </source>
</evidence>
<reference evidence="1" key="2">
    <citation type="submission" date="2020-09" db="EMBL/GenBank/DDBJ databases">
        <authorList>
            <person name="Sun Q."/>
            <person name="Ohkuma M."/>
        </authorList>
    </citation>
    <scope>NUCLEOTIDE SEQUENCE</scope>
    <source>
        <strain evidence="1">JCM 4335</strain>
    </source>
</reference>
<dbReference type="RefSeq" id="WP_189537435.1">
    <property type="nucleotide sequence ID" value="NZ_BMSV01000011.1"/>
</dbReference>
<dbReference type="Pfam" id="PF21863">
    <property type="entry name" value="HTH_67"/>
    <property type="match status" value="1"/>
</dbReference>
<comment type="caution">
    <text evidence="1">The sequence shown here is derived from an EMBL/GenBank/DDBJ whole genome shotgun (WGS) entry which is preliminary data.</text>
</comment>
<gene>
    <name evidence="1" type="ORF">GCM10010249_50610</name>
</gene>
<dbReference type="AlphaFoldDB" id="A0A918B4M8"/>
<organism evidence="1 2">
    <name type="scientific">Streptomyces roseolilacinus</name>
    <dbReference type="NCBI Taxonomy" id="66904"/>
    <lineage>
        <taxon>Bacteria</taxon>
        <taxon>Bacillati</taxon>
        <taxon>Actinomycetota</taxon>
        <taxon>Actinomycetes</taxon>
        <taxon>Kitasatosporales</taxon>
        <taxon>Streptomycetaceae</taxon>
        <taxon>Streptomyces</taxon>
    </lineage>
</organism>
<evidence type="ECO:0008006" key="3">
    <source>
        <dbReference type="Google" id="ProtNLM"/>
    </source>
</evidence>
<dbReference type="InterPro" id="IPR054058">
    <property type="entry name" value="HTH_67"/>
</dbReference>
<dbReference type="Proteomes" id="UP000654123">
    <property type="component" value="Unassembled WGS sequence"/>
</dbReference>
<name>A0A918B4M8_9ACTN</name>
<dbReference type="EMBL" id="BMSV01000011">
    <property type="protein sequence ID" value="GGQ25579.1"/>
    <property type="molecule type" value="Genomic_DNA"/>
</dbReference>
<proteinExistence type="predicted"/>
<dbReference type="NCBIfam" id="NF047719">
    <property type="entry name" value="SCO6745_fam_HTH"/>
    <property type="match status" value="1"/>
</dbReference>